<evidence type="ECO:0000256" key="4">
    <source>
        <dbReference type="ARBA" id="ARBA00022840"/>
    </source>
</evidence>
<dbReference type="PRINTS" id="PR00109">
    <property type="entry name" value="TYRKINASE"/>
</dbReference>
<feature type="domain" description="Protein kinase" evidence="5">
    <location>
        <begin position="41"/>
        <end position="302"/>
    </location>
</feature>
<name>A0A8H4AH17_GIGMA</name>
<keyword evidence="2" id="KW-0547">Nucleotide-binding</keyword>
<dbReference type="InterPro" id="IPR011009">
    <property type="entry name" value="Kinase-like_dom_sf"/>
</dbReference>
<dbReference type="GO" id="GO:0005524">
    <property type="term" value="F:ATP binding"/>
    <property type="evidence" value="ECO:0007669"/>
    <property type="project" value="UniProtKB-KW"/>
</dbReference>
<evidence type="ECO:0000313" key="7">
    <source>
        <dbReference type="Proteomes" id="UP000439903"/>
    </source>
</evidence>
<reference evidence="6 7" key="1">
    <citation type="journal article" date="2019" name="Environ. Microbiol.">
        <title>At the nexus of three kingdoms: the genome of the mycorrhizal fungus Gigaspora margarita provides insights into plant, endobacterial and fungal interactions.</title>
        <authorList>
            <person name="Venice F."/>
            <person name="Ghignone S."/>
            <person name="Salvioli di Fossalunga A."/>
            <person name="Amselem J."/>
            <person name="Novero M."/>
            <person name="Xianan X."/>
            <person name="Sedzielewska Toro K."/>
            <person name="Morin E."/>
            <person name="Lipzen A."/>
            <person name="Grigoriev I.V."/>
            <person name="Henrissat B."/>
            <person name="Martin F.M."/>
            <person name="Bonfante P."/>
        </authorList>
    </citation>
    <scope>NUCLEOTIDE SEQUENCE [LARGE SCALE GENOMIC DNA]</scope>
    <source>
        <strain evidence="6 7">BEG34</strain>
    </source>
</reference>
<dbReference type="AlphaFoldDB" id="A0A8H4AH17"/>
<evidence type="ECO:0000256" key="3">
    <source>
        <dbReference type="ARBA" id="ARBA00022777"/>
    </source>
</evidence>
<dbReference type="GO" id="GO:0004674">
    <property type="term" value="F:protein serine/threonine kinase activity"/>
    <property type="evidence" value="ECO:0007669"/>
    <property type="project" value="TreeGrafter"/>
</dbReference>
<dbReference type="InterPro" id="IPR001245">
    <property type="entry name" value="Ser-Thr/Tyr_kinase_cat_dom"/>
</dbReference>
<accession>A0A8H4AH17</accession>
<keyword evidence="3 6" id="KW-0418">Kinase</keyword>
<dbReference type="Gene3D" id="3.30.200.20">
    <property type="entry name" value="Phosphorylase Kinase, domain 1"/>
    <property type="match status" value="1"/>
</dbReference>
<dbReference type="Gene3D" id="1.10.510.10">
    <property type="entry name" value="Transferase(Phosphotransferase) domain 1"/>
    <property type="match status" value="1"/>
</dbReference>
<keyword evidence="7" id="KW-1185">Reference proteome</keyword>
<sequence>MARESPFNSIIMGDETPHRYSVKLVEFLHANNVRNFDFSQFSQVSYIQKGQFAMVFSATFENKVYALKCLNNNLYMDQETLRHLTREVTNLYKINHPNVIKLYGVSIDLNTNNFLLVLQFADKTLCEHLKSKRIENLYQISWGELINLAKGITNGIKHLHEKNIIHRDLHSKNILINEGKALIADFGLSKFISNNKNSVSTMQCSVAYTDPQYLSSSGGFERNEKSDIYSLGILLWELTSGIPPFEGLNVFNIVHRIIINNERPEIVPDTPSGYIDLIKKCWSSNQNERPTTSFILNQLEKLSTETINTITNRIVIRSKNNINQNEPMDDSSNDGN</sequence>
<protein>
    <submittedName>
        <fullName evidence="6">Kinase-like protein</fullName>
    </submittedName>
</protein>
<dbReference type="InterPro" id="IPR000719">
    <property type="entry name" value="Prot_kinase_dom"/>
</dbReference>
<gene>
    <name evidence="6" type="ORF">F8M41_021284</name>
</gene>
<evidence type="ECO:0000256" key="1">
    <source>
        <dbReference type="ARBA" id="ARBA00022679"/>
    </source>
</evidence>
<dbReference type="PANTHER" id="PTHR44329">
    <property type="entry name" value="SERINE/THREONINE-PROTEIN KINASE TNNI3K-RELATED"/>
    <property type="match status" value="1"/>
</dbReference>
<dbReference type="EMBL" id="WTPW01000618">
    <property type="protein sequence ID" value="KAF0494222.1"/>
    <property type="molecule type" value="Genomic_DNA"/>
</dbReference>
<dbReference type="Pfam" id="PF00069">
    <property type="entry name" value="Pkinase"/>
    <property type="match status" value="1"/>
</dbReference>
<organism evidence="6 7">
    <name type="scientific">Gigaspora margarita</name>
    <dbReference type="NCBI Taxonomy" id="4874"/>
    <lineage>
        <taxon>Eukaryota</taxon>
        <taxon>Fungi</taxon>
        <taxon>Fungi incertae sedis</taxon>
        <taxon>Mucoromycota</taxon>
        <taxon>Glomeromycotina</taxon>
        <taxon>Glomeromycetes</taxon>
        <taxon>Diversisporales</taxon>
        <taxon>Gigasporaceae</taxon>
        <taxon>Gigaspora</taxon>
    </lineage>
</organism>
<keyword evidence="1" id="KW-0808">Transferase</keyword>
<keyword evidence="4" id="KW-0067">ATP-binding</keyword>
<proteinExistence type="predicted"/>
<dbReference type="OrthoDB" id="2420193at2759"/>
<dbReference type="SUPFAM" id="SSF56112">
    <property type="entry name" value="Protein kinase-like (PK-like)"/>
    <property type="match status" value="1"/>
</dbReference>
<dbReference type="Proteomes" id="UP000439903">
    <property type="component" value="Unassembled WGS sequence"/>
</dbReference>
<dbReference type="PANTHER" id="PTHR44329:SF288">
    <property type="entry name" value="MITOGEN-ACTIVATED PROTEIN KINASE KINASE KINASE 20"/>
    <property type="match status" value="1"/>
</dbReference>
<dbReference type="PROSITE" id="PS50011">
    <property type="entry name" value="PROTEIN_KINASE_DOM"/>
    <property type="match status" value="1"/>
</dbReference>
<evidence type="ECO:0000313" key="6">
    <source>
        <dbReference type="EMBL" id="KAF0494222.1"/>
    </source>
</evidence>
<evidence type="ECO:0000256" key="2">
    <source>
        <dbReference type="ARBA" id="ARBA00022741"/>
    </source>
</evidence>
<evidence type="ECO:0000259" key="5">
    <source>
        <dbReference type="PROSITE" id="PS50011"/>
    </source>
</evidence>
<dbReference type="PIRSF" id="PIRSF000654">
    <property type="entry name" value="Integrin-linked_kinase"/>
    <property type="match status" value="1"/>
</dbReference>
<dbReference type="InterPro" id="IPR051681">
    <property type="entry name" value="Ser/Thr_Kinases-Pseudokinases"/>
</dbReference>
<comment type="caution">
    <text evidence="6">The sequence shown here is derived from an EMBL/GenBank/DDBJ whole genome shotgun (WGS) entry which is preliminary data.</text>
</comment>